<protein>
    <submittedName>
        <fullName evidence="1">Uncharacterized protein</fullName>
    </submittedName>
</protein>
<gene>
    <name evidence="1" type="ORF">DICPUDRAFT_83907</name>
</gene>
<reference evidence="2" key="1">
    <citation type="journal article" date="2011" name="Genome Biol.">
        <title>Comparative genomics of the social amoebae Dictyostelium discoideum and Dictyostelium purpureum.</title>
        <authorList>
            <consortium name="US DOE Joint Genome Institute (JGI-PGF)"/>
            <person name="Sucgang R."/>
            <person name="Kuo A."/>
            <person name="Tian X."/>
            <person name="Salerno W."/>
            <person name="Parikh A."/>
            <person name="Feasley C.L."/>
            <person name="Dalin E."/>
            <person name="Tu H."/>
            <person name="Huang E."/>
            <person name="Barry K."/>
            <person name="Lindquist E."/>
            <person name="Shapiro H."/>
            <person name="Bruce D."/>
            <person name="Schmutz J."/>
            <person name="Salamov A."/>
            <person name="Fey P."/>
            <person name="Gaudet P."/>
            <person name="Anjard C."/>
            <person name="Babu M.M."/>
            <person name="Basu S."/>
            <person name="Bushmanova Y."/>
            <person name="van der Wel H."/>
            <person name="Katoh-Kurasawa M."/>
            <person name="Dinh C."/>
            <person name="Coutinho P.M."/>
            <person name="Saito T."/>
            <person name="Elias M."/>
            <person name="Schaap P."/>
            <person name="Kay R.R."/>
            <person name="Henrissat B."/>
            <person name="Eichinger L."/>
            <person name="Rivero F."/>
            <person name="Putnam N.H."/>
            <person name="West C.M."/>
            <person name="Loomis W.F."/>
            <person name="Chisholm R.L."/>
            <person name="Shaulsky G."/>
            <person name="Strassmann J.E."/>
            <person name="Queller D.C."/>
            <person name="Kuspa A."/>
            <person name="Grigoriev I.V."/>
        </authorList>
    </citation>
    <scope>NUCLEOTIDE SEQUENCE [LARGE SCALE GENOMIC DNA]</scope>
    <source>
        <strain evidence="2">QSDP1</strain>
    </source>
</reference>
<dbReference type="InParanoid" id="F1A0Z9"/>
<accession>F1A0Z9</accession>
<organism evidence="1 2">
    <name type="scientific">Dictyostelium purpureum</name>
    <name type="common">Slime mold</name>
    <dbReference type="NCBI Taxonomy" id="5786"/>
    <lineage>
        <taxon>Eukaryota</taxon>
        <taxon>Amoebozoa</taxon>
        <taxon>Evosea</taxon>
        <taxon>Eumycetozoa</taxon>
        <taxon>Dictyostelia</taxon>
        <taxon>Dictyosteliales</taxon>
        <taxon>Dictyosteliaceae</taxon>
        <taxon>Dictyostelium</taxon>
    </lineage>
</organism>
<dbReference type="Proteomes" id="UP000001064">
    <property type="component" value="Unassembled WGS sequence"/>
</dbReference>
<dbReference type="RefSeq" id="XP_003293340.1">
    <property type="nucleotide sequence ID" value="XM_003293292.1"/>
</dbReference>
<proteinExistence type="predicted"/>
<sequence>MFDYKPPVFKIGESFTITANIANKDIVSQPISCKYQEASYLNIKKDEDVFFDKKGGKMKIAGSFSDLDISKYQVLLKNIEFQVTAIDKNSITVQYPEFIGDFFGFDLSLFIIHKEVCIYDQTEKIQIEEYLDPISAEEPPRRLIQR</sequence>
<name>F1A0Z9_DICPU</name>
<keyword evidence="2" id="KW-1185">Reference proteome</keyword>
<evidence type="ECO:0000313" key="1">
    <source>
        <dbReference type="EMBL" id="EGC30132.1"/>
    </source>
</evidence>
<evidence type="ECO:0000313" key="2">
    <source>
        <dbReference type="Proteomes" id="UP000001064"/>
    </source>
</evidence>
<dbReference type="AlphaFoldDB" id="F1A0Z9"/>
<dbReference type="GeneID" id="10511113"/>
<dbReference type="KEGG" id="dpp:DICPUDRAFT_83907"/>
<dbReference type="VEuPathDB" id="AmoebaDB:DICPUDRAFT_83907"/>
<dbReference type="EMBL" id="GL871355">
    <property type="protein sequence ID" value="EGC30132.1"/>
    <property type="molecule type" value="Genomic_DNA"/>
</dbReference>